<evidence type="ECO:0000313" key="3">
    <source>
        <dbReference type="Proteomes" id="UP000554520"/>
    </source>
</evidence>
<keyword evidence="2" id="KW-0808">Transferase</keyword>
<name>A0A839U8I4_9HYPH</name>
<dbReference type="InterPro" id="IPR029057">
    <property type="entry name" value="PRTase-like"/>
</dbReference>
<dbReference type="CDD" id="cd06223">
    <property type="entry name" value="PRTases_typeI"/>
    <property type="match status" value="1"/>
</dbReference>
<organism evidence="2 3">
    <name type="scientific">Phyllobacterium trifolii</name>
    <dbReference type="NCBI Taxonomy" id="300193"/>
    <lineage>
        <taxon>Bacteria</taxon>
        <taxon>Pseudomonadati</taxon>
        <taxon>Pseudomonadota</taxon>
        <taxon>Alphaproteobacteria</taxon>
        <taxon>Hyphomicrobiales</taxon>
        <taxon>Phyllobacteriaceae</taxon>
        <taxon>Phyllobacterium</taxon>
    </lineage>
</organism>
<evidence type="ECO:0000313" key="2">
    <source>
        <dbReference type="EMBL" id="MBB3146817.1"/>
    </source>
</evidence>
<dbReference type="Proteomes" id="UP000554520">
    <property type="component" value="Unassembled WGS sequence"/>
</dbReference>
<comment type="caution">
    <text evidence="2">The sequence shown here is derived from an EMBL/GenBank/DDBJ whole genome shotgun (WGS) entry which is preliminary data.</text>
</comment>
<dbReference type="Pfam" id="PF00156">
    <property type="entry name" value="Pribosyltran"/>
    <property type="match status" value="1"/>
</dbReference>
<gene>
    <name evidence="2" type="ORF">FHS21_003233</name>
</gene>
<dbReference type="GO" id="GO:0016757">
    <property type="term" value="F:glycosyltransferase activity"/>
    <property type="evidence" value="ECO:0007669"/>
    <property type="project" value="UniProtKB-KW"/>
</dbReference>
<keyword evidence="3" id="KW-1185">Reference proteome</keyword>
<dbReference type="RefSeq" id="WP_183662635.1">
    <property type="nucleotide sequence ID" value="NZ_JACHXN010000009.1"/>
</dbReference>
<dbReference type="InterPro" id="IPR000836">
    <property type="entry name" value="PRTase_dom"/>
</dbReference>
<proteinExistence type="predicted"/>
<feature type="domain" description="Phosphoribosyltransferase" evidence="1">
    <location>
        <begin position="9"/>
        <end position="190"/>
    </location>
</feature>
<sequence length="213" mass="23152">MFDDRADAGRQLANALKQYRNQDVVVLALPRGGVAVAAEIANELGAPLDLIIVRKVGVPYQPELAMGAVMDGSHPIIVRNDDVFQRSGVSEELFQSECAEELKEIDRRRALYCGGAVPINVTGRTVVLVDDGIATGASARVAIRGLQQRKPRKVILAVPVGATETMEALRHEVDEVVCLEEPAALDAIGFHYHDFSQLTDEEVMHSLASVRSR</sequence>
<dbReference type="EMBL" id="JACHXN010000009">
    <property type="protein sequence ID" value="MBB3146817.1"/>
    <property type="molecule type" value="Genomic_DNA"/>
</dbReference>
<evidence type="ECO:0000259" key="1">
    <source>
        <dbReference type="Pfam" id="PF00156"/>
    </source>
</evidence>
<reference evidence="2 3" key="1">
    <citation type="submission" date="2020-08" db="EMBL/GenBank/DDBJ databases">
        <title>Genomic Encyclopedia of Type Strains, Phase III (KMG-III): the genomes of soil and plant-associated and newly described type strains.</title>
        <authorList>
            <person name="Whitman W."/>
        </authorList>
    </citation>
    <scope>NUCLEOTIDE SEQUENCE [LARGE SCALE GENOMIC DNA]</scope>
    <source>
        <strain evidence="2 3">CECT 7015</strain>
    </source>
</reference>
<accession>A0A839U8I4</accession>
<dbReference type="AlphaFoldDB" id="A0A839U8I4"/>
<dbReference type="SUPFAM" id="SSF53271">
    <property type="entry name" value="PRTase-like"/>
    <property type="match status" value="1"/>
</dbReference>
<dbReference type="Gene3D" id="3.40.50.2020">
    <property type="match status" value="1"/>
</dbReference>
<keyword evidence="2" id="KW-0328">Glycosyltransferase</keyword>
<protein>
    <submittedName>
        <fullName evidence="2">Putative phosphoribosyltransferase</fullName>
    </submittedName>
</protein>
<dbReference type="Gene3D" id="3.30.1310.20">
    <property type="entry name" value="PRTase-like"/>
    <property type="match status" value="1"/>
</dbReference>